<proteinExistence type="predicted"/>
<feature type="non-terminal residue" evidence="2">
    <location>
        <position position="426"/>
    </location>
</feature>
<dbReference type="AlphaFoldDB" id="A0A0F8Z6Q8"/>
<accession>A0A0F8Z6Q8</accession>
<feature type="region of interest" description="Disordered" evidence="1">
    <location>
        <begin position="1"/>
        <end position="23"/>
    </location>
</feature>
<protein>
    <recommendedName>
        <fullName evidence="3">Large polyvalent protein associated domain-containing protein</fullName>
    </recommendedName>
</protein>
<organism evidence="2">
    <name type="scientific">marine sediment metagenome</name>
    <dbReference type="NCBI Taxonomy" id="412755"/>
    <lineage>
        <taxon>unclassified sequences</taxon>
        <taxon>metagenomes</taxon>
        <taxon>ecological metagenomes</taxon>
    </lineage>
</organism>
<evidence type="ECO:0000256" key="1">
    <source>
        <dbReference type="SAM" id="MobiDB-lite"/>
    </source>
</evidence>
<dbReference type="EMBL" id="LAZR01049533">
    <property type="protein sequence ID" value="KKK89428.1"/>
    <property type="molecule type" value="Genomic_DNA"/>
</dbReference>
<name>A0A0F8Z6Q8_9ZZZZ</name>
<sequence length="426" mass="48187">EGGFPEEALRGPRPQLPTTTEAGAERISRRQILQQISEKLELPIRVGRFRGKALGIYKVTPEVVRSKIAQDLPVIAHEVGHHINKALWGTYERKTGVRLNWKPLAQFRAELKPIATKPRKGGSYLPEGFAEFVRMYLTNPSEAGAKAPRFLEFFEKELGRVPELRQLLTETQNNIRRWIEQPAVARVVSQISKQQPKRPGYGLESLYTDFKDALRPIQRAVNEMNKGKDPLATEKNAYELARLFAGWWGKADHFLRRGTFDADALYKEGRLRVTGKPLNEILKPVEGSLDNFRAYISSLRAIEKGKQGKETGISLSDAKQVARELESPEYRQAFEELKSYQNAVLDYLHKSDPKSLSAEALRVIRAANQDYVPFYRVFEESPVGTGAAAGRGLADLWSPIKRMKGSGREIIDPLESIVKNTYTFLN</sequence>
<feature type="non-terminal residue" evidence="2">
    <location>
        <position position="1"/>
    </location>
</feature>
<evidence type="ECO:0008006" key="3">
    <source>
        <dbReference type="Google" id="ProtNLM"/>
    </source>
</evidence>
<evidence type="ECO:0000313" key="2">
    <source>
        <dbReference type="EMBL" id="KKK89428.1"/>
    </source>
</evidence>
<gene>
    <name evidence="2" type="ORF">LCGC14_2733200</name>
</gene>
<reference evidence="2" key="1">
    <citation type="journal article" date="2015" name="Nature">
        <title>Complex archaea that bridge the gap between prokaryotes and eukaryotes.</title>
        <authorList>
            <person name="Spang A."/>
            <person name="Saw J.H."/>
            <person name="Jorgensen S.L."/>
            <person name="Zaremba-Niedzwiedzka K."/>
            <person name="Martijn J."/>
            <person name="Lind A.E."/>
            <person name="van Eijk R."/>
            <person name="Schleper C."/>
            <person name="Guy L."/>
            <person name="Ettema T.J."/>
        </authorList>
    </citation>
    <scope>NUCLEOTIDE SEQUENCE</scope>
</reference>
<comment type="caution">
    <text evidence="2">The sequence shown here is derived from an EMBL/GenBank/DDBJ whole genome shotgun (WGS) entry which is preliminary data.</text>
</comment>